<dbReference type="EMBL" id="UINC01150264">
    <property type="protein sequence ID" value="SVD43208.1"/>
    <property type="molecule type" value="Genomic_DNA"/>
</dbReference>
<organism evidence="1">
    <name type="scientific">marine metagenome</name>
    <dbReference type="NCBI Taxonomy" id="408172"/>
    <lineage>
        <taxon>unclassified sequences</taxon>
        <taxon>metagenomes</taxon>
        <taxon>ecological metagenomes</taxon>
    </lineage>
</organism>
<gene>
    <name evidence="1" type="ORF">METZ01_LOCUS396062</name>
</gene>
<dbReference type="AlphaFoldDB" id="A0A382VBA2"/>
<proteinExistence type="predicted"/>
<name>A0A382VBA2_9ZZZZ</name>
<reference evidence="1" key="1">
    <citation type="submission" date="2018-05" db="EMBL/GenBank/DDBJ databases">
        <authorList>
            <person name="Lanie J.A."/>
            <person name="Ng W.-L."/>
            <person name="Kazmierczak K.M."/>
            <person name="Andrzejewski T.M."/>
            <person name="Davidsen T.M."/>
            <person name="Wayne K.J."/>
            <person name="Tettelin H."/>
            <person name="Glass J.I."/>
            <person name="Rusch D."/>
            <person name="Podicherti R."/>
            <person name="Tsui H.-C.T."/>
            <person name="Winkler M.E."/>
        </authorList>
    </citation>
    <scope>NUCLEOTIDE SEQUENCE</scope>
</reference>
<protein>
    <submittedName>
        <fullName evidence="1">Uncharacterized protein</fullName>
    </submittedName>
</protein>
<accession>A0A382VBA2</accession>
<sequence>MLFLTCDVILNLAKLVFFGKILLEYGATNMPLEWKWESAEYIDLCFILFYEVLGRCVGFSGKALPEKSAIIG</sequence>
<evidence type="ECO:0000313" key="1">
    <source>
        <dbReference type="EMBL" id="SVD43208.1"/>
    </source>
</evidence>